<evidence type="ECO:0000313" key="2">
    <source>
        <dbReference type="Proteomes" id="UP000469430"/>
    </source>
</evidence>
<name>A0A6I4TXA3_9SPHN</name>
<dbReference type="OrthoDB" id="7509535at2"/>
<dbReference type="AlphaFoldDB" id="A0A6I4TXA3"/>
<protein>
    <submittedName>
        <fullName evidence="1">Uncharacterized protein</fullName>
    </submittedName>
</protein>
<dbReference type="Proteomes" id="UP000469430">
    <property type="component" value="Unassembled WGS sequence"/>
</dbReference>
<evidence type="ECO:0000313" key="1">
    <source>
        <dbReference type="EMBL" id="MXP00657.1"/>
    </source>
</evidence>
<comment type="caution">
    <text evidence="1">The sequence shown here is derived from an EMBL/GenBank/DDBJ whole genome shotgun (WGS) entry which is preliminary data.</text>
</comment>
<accession>A0A6I4TXA3</accession>
<dbReference type="EMBL" id="WTYJ01000004">
    <property type="protein sequence ID" value="MXP00657.1"/>
    <property type="molecule type" value="Genomic_DNA"/>
</dbReference>
<gene>
    <name evidence="1" type="ORF">GRI97_16825</name>
</gene>
<proteinExistence type="predicted"/>
<organism evidence="1 2">
    <name type="scientific">Croceibacterium xixiisoli</name>
    <dbReference type="NCBI Taxonomy" id="1476466"/>
    <lineage>
        <taxon>Bacteria</taxon>
        <taxon>Pseudomonadati</taxon>
        <taxon>Pseudomonadota</taxon>
        <taxon>Alphaproteobacteria</taxon>
        <taxon>Sphingomonadales</taxon>
        <taxon>Erythrobacteraceae</taxon>
        <taxon>Croceibacterium</taxon>
    </lineage>
</organism>
<reference evidence="1 2" key="1">
    <citation type="submission" date="2019-12" db="EMBL/GenBank/DDBJ databases">
        <title>Genomic-based taxomic classification of the family Erythrobacteraceae.</title>
        <authorList>
            <person name="Xu L."/>
        </authorList>
    </citation>
    <scope>NUCLEOTIDE SEQUENCE [LARGE SCALE GENOMIC DNA]</scope>
    <source>
        <strain evidence="1 2">S36</strain>
    </source>
</reference>
<dbReference type="RefSeq" id="WP_161392383.1">
    <property type="nucleotide sequence ID" value="NZ_JBHSCP010000003.1"/>
</dbReference>
<keyword evidence="2" id="KW-1185">Reference proteome</keyword>
<sequence length="187" mass="20068">MVTAIREHLHIHEQHAENHEISEITTLPIQKMRRRFQDLRIFSPKNASLSGDGGQVMPTTQDVSCFVEDYMRPARQMPVSGRNIICNALPAAALLTAGLIGLAAATLTGAPRNDQYLVVSAPWSTPGQTINLIRSADGGLIESGRFANMAIAGSTSGDFAQHARQAGAWLVVPSPFKTGCFASPTES</sequence>